<evidence type="ECO:0000313" key="3">
    <source>
        <dbReference type="Proteomes" id="UP000176364"/>
    </source>
</evidence>
<accession>A0A1F5DQI6</accession>
<keyword evidence="1" id="KW-0472">Membrane</keyword>
<protein>
    <submittedName>
        <fullName evidence="2">Uncharacterized protein</fullName>
    </submittedName>
</protein>
<name>A0A1F5DQI6_9BACT</name>
<evidence type="ECO:0000313" key="2">
    <source>
        <dbReference type="EMBL" id="OGD57393.1"/>
    </source>
</evidence>
<feature type="transmembrane region" description="Helical" evidence="1">
    <location>
        <begin position="12"/>
        <end position="29"/>
    </location>
</feature>
<reference evidence="2 3" key="1">
    <citation type="journal article" date="2016" name="Nat. Commun.">
        <title>Thousands of microbial genomes shed light on interconnected biogeochemical processes in an aquifer system.</title>
        <authorList>
            <person name="Anantharaman K."/>
            <person name="Brown C.T."/>
            <person name="Hug L.A."/>
            <person name="Sharon I."/>
            <person name="Castelle C.J."/>
            <person name="Probst A.J."/>
            <person name="Thomas B.C."/>
            <person name="Singh A."/>
            <person name="Wilkins M.J."/>
            <person name="Karaoz U."/>
            <person name="Brodie E.L."/>
            <person name="Williams K.H."/>
            <person name="Hubbard S.S."/>
            <person name="Banfield J.F."/>
        </authorList>
    </citation>
    <scope>NUCLEOTIDE SEQUENCE [LARGE SCALE GENOMIC DNA]</scope>
</reference>
<dbReference type="EMBL" id="MEZQ01000068">
    <property type="protein sequence ID" value="OGD57393.1"/>
    <property type="molecule type" value="Genomic_DNA"/>
</dbReference>
<evidence type="ECO:0000256" key="1">
    <source>
        <dbReference type="SAM" id="Phobius"/>
    </source>
</evidence>
<dbReference type="AlphaFoldDB" id="A0A1F5DQI6"/>
<organism evidence="2 3">
    <name type="scientific">Candidatus Beckwithbacteria bacterium RIFCSPLOWO2_02_FULL_47_23</name>
    <dbReference type="NCBI Taxonomy" id="1797463"/>
    <lineage>
        <taxon>Bacteria</taxon>
        <taxon>Candidatus Beckwithiibacteriota</taxon>
    </lineage>
</organism>
<keyword evidence="1" id="KW-0812">Transmembrane</keyword>
<comment type="caution">
    <text evidence="2">The sequence shown here is derived from an EMBL/GenBank/DDBJ whole genome shotgun (WGS) entry which is preliminary data.</text>
</comment>
<proteinExistence type="predicted"/>
<dbReference type="Proteomes" id="UP000176364">
    <property type="component" value="Unassembled WGS sequence"/>
</dbReference>
<gene>
    <name evidence="2" type="ORF">A3I57_02160</name>
</gene>
<feature type="transmembrane region" description="Helical" evidence="1">
    <location>
        <begin position="75"/>
        <end position="95"/>
    </location>
</feature>
<sequence length="114" mass="13277">MKIIIGKILPYISLFMLLFAVLLISSVIIDLNPNLIPFKINKLLSKLFGVMYLTMEFTNLKDYIWNMWKKIPTTIHIVISCFFSFIILKIAPIAMQKIWNEENGKLNLENANQN</sequence>
<keyword evidence="1" id="KW-1133">Transmembrane helix</keyword>